<dbReference type="PANTHER" id="PTHR12706:SF30">
    <property type="entry name" value="PROTEIN STRAWBERRY NOTCH-RELATED"/>
    <property type="match status" value="1"/>
</dbReference>
<dbReference type="RefSeq" id="WP_063977165.1">
    <property type="nucleotide sequence ID" value="NZ_DAIPVH010000010.1"/>
</dbReference>
<dbReference type="OrthoDB" id="270332at2"/>
<dbReference type="Pfam" id="PF13871">
    <property type="entry name" value="Helicase_C_4"/>
    <property type="match status" value="1"/>
</dbReference>
<feature type="domain" description="Strawberry notch helicase C" evidence="2">
    <location>
        <begin position="877"/>
        <end position="1131"/>
    </location>
</feature>
<dbReference type="Gene3D" id="3.40.50.300">
    <property type="entry name" value="P-loop containing nucleotide triphosphate hydrolases"/>
    <property type="match status" value="1"/>
</dbReference>
<name>A0A177J2M6_SPHYA</name>
<dbReference type="InterPro" id="IPR026937">
    <property type="entry name" value="SBNO_Helicase_C_dom"/>
</dbReference>
<evidence type="ECO:0000313" key="4">
    <source>
        <dbReference type="EMBL" id="OAH34485.1"/>
    </source>
</evidence>
<accession>A0A177J2M6</accession>
<evidence type="ECO:0000256" key="1">
    <source>
        <dbReference type="ARBA" id="ARBA00006992"/>
    </source>
</evidence>
<evidence type="ECO:0000259" key="2">
    <source>
        <dbReference type="Pfam" id="PF13871"/>
    </source>
</evidence>
<feature type="domain" description="Strawberry notch AAA" evidence="3">
    <location>
        <begin position="385"/>
        <end position="703"/>
    </location>
</feature>
<dbReference type="SUPFAM" id="SSF53335">
    <property type="entry name" value="S-adenosyl-L-methionine-dependent methyltransferases"/>
    <property type="match status" value="1"/>
</dbReference>
<reference evidence="4 5" key="1">
    <citation type="submission" date="2016-02" db="EMBL/GenBank/DDBJ databases">
        <authorList>
            <person name="Wen L."/>
            <person name="He K."/>
            <person name="Yang H."/>
        </authorList>
    </citation>
    <scope>NUCLEOTIDE SEQUENCE [LARGE SCALE GENOMIC DNA]</scope>
    <source>
        <strain evidence="4 5">CD09_2</strain>
    </source>
</reference>
<gene>
    <name evidence="4" type="ORF">AX777_25505</name>
</gene>
<sequence length="1402" mass="151427">MTDLFDTAPARAGNATAAARHVAASIASGVKITRAKLNDAMANAFGGSDADGHWTQRESFEILEHATVLAVNGGAKPPSIAEAIALVGRLPTQTVRSEEQIDWQQFSTPLDLAAVACLLAAPQDDDIVLEPSAGNGLLIACLPPVAALHLNEIDPARRARLAAAYPLASVTGHDGAQIASVMTAAPRPGLILMNPPFSRSLGRGADALAAVRHLQAAIKRLAPGGRVVAIMPDWFAQSARMASVWSTTLASVSLRTSIRLTHAYGKHGTGVAVRLYVIDKAVGDTTTTTIQRRDVADLLDVLAIPPRLPMTAVAPTPVKRSGPISLMRSVKSKPAATPRIFRAPARNDVLPVSYAVLETAAPLAEQTGVYLPYRPSRIVFDTAGEHPTALVESIAMGSIPAPIPSHVPALPERTVTDRLLSSSQLETVVYAGHAWTQFIPGLSKPDKEGVGLVLADDGRAYRKGYFLGDGTGAGKGRQVAAVILDNWLAGRRKNIWISKNEALHADAIRDWTALGGLAADVQPLSRWKIDEPISMAEGVLFVTYPTLRSNRGDATRLDQIIAWAGADFDGVIAFDEAHEMGGVAGGEGSMGTKKGSQQGIAGVLLQNHLPLARVLYASATGASEVNNLAYAVRLGLWGPDTAFANREAFITQIRQGGIAAMELVARDLKATGLYTARALSFAGVEYDILRHELTPEQIEVYDTYADAWAIIHRGLEKALELTGVVDAAEGKTLNSGAKAAARSRFEGCKQRFFGALLLSSKLPTVIAAIEQHLAADQSVVLQLVTTAEAILDRRLGELSADERADLDIDLSPREAVIDYLTRAFPVQQMTFYRDDTGEVRSRPLLDANGNPVTNPEAEAERDNLIEQLCALPPIAAVLDAIITRFGTEMVAEVTGRTKRLINLPGGGQKLESRSARATQADSAAFMEGTKRILVFSDAGGTGRSYHASLDARNQQQRAHLLLEPGWRADRAIQGLGRTHRTHQACSPLFRPVTTDCKGELRFTSTIARRLDSLGALTRGQRQTGGQNLFDPADNLESEYAKAALVSWYHLLVAGKLTSTNLTDFQHRTGLELLDTDGVLKEDLPPIQRWLNRLLALPIGLQNVIFDEFLALVEARVAAAREAGTLDVGVETMTVETATVLDDRILRTDPVSKATSHLLTIEVTRRRNPVSLERVLRIADTDRSAAFVRNGKSGKVALRTNARPWLTEDGVAIPRIELMRPSRHEYLALNDLYETAWSECSRARFEEEWSAEVREILDKVDTETIRLATGLLLPIWSALPSDHLVVNRVVDDSGRSWLGRMVFPRDVPALFSKLGLESNDVLSPAEVVKAALEGGTVTIKRPFACEVKRVRVNTSPRIEIVGAPANQLPWLKSIGCFTEIIAYKTRVFVPVETADAVLARLTA</sequence>
<dbReference type="GO" id="GO:0006355">
    <property type="term" value="P:regulation of DNA-templated transcription"/>
    <property type="evidence" value="ECO:0007669"/>
    <property type="project" value="InterPro"/>
</dbReference>
<protein>
    <submittedName>
        <fullName evidence="4">Methylase</fullName>
    </submittedName>
</protein>
<dbReference type="PRINTS" id="PR00507">
    <property type="entry name" value="N12N6MTFRASE"/>
</dbReference>
<dbReference type="InterPro" id="IPR039187">
    <property type="entry name" value="SNO_AAA"/>
</dbReference>
<proteinExistence type="inferred from homology"/>
<dbReference type="Pfam" id="PF13872">
    <property type="entry name" value="AAA_34"/>
    <property type="match status" value="1"/>
</dbReference>
<dbReference type="InterPro" id="IPR029063">
    <property type="entry name" value="SAM-dependent_MTases_sf"/>
</dbReference>
<dbReference type="InterPro" id="IPR027417">
    <property type="entry name" value="P-loop_NTPase"/>
</dbReference>
<dbReference type="Proteomes" id="UP000077262">
    <property type="component" value="Unassembled WGS sequence"/>
</dbReference>
<comment type="similarity">
    <text evidence="1">Belongs to the SBNO family.</text>
</comment>
<keyword evidence="4" id="KW-0489">Methyltransferase</keyword>
<dbReference type="EMBL" id="LSTR01000104">
    <property type="protein sequence ID" value="OAH34485.1"/>
    <property type="molecule type" value="Genomic_DNA"/>
</dbReference>
<dbReference type="PANTHER" id="PTHR12706">
    <property type="entry name" value="STRAWBERRY NOTCH-RELATED"/>
    <property type="match status" value="1"/>
</dbReference>
<keyword evidence="4" id="KW-0808">Transferase</keyword>
<dbReference type="InterPro" id="IPR026741">
    <property type="entry name" value="SNO"/>
</dbReference>
<evidence type="ECO:0000313" key="5">
    <source>
        <dbReference type="Proteomes" id="UP000077262"/>
    </source>
</evidence>
<dbReference type="Gene3D" id="3.40.50.150">
    <property type="entry name" value="Vaccinia Virus protein VP39"/>
    <property type="match status" value="1"/>
</dbReference>
<dbReference type="GO" id="GO:0008168">
    <property type="term" value="F:methyltransferase activity"/>
    <property type="evidence" value="ECO:0007669"/>
    <property type="project" value="UniProtKB-KW"/>
</dbReference>
<dbReference type="SUPFAM" id="SSF52540">
    <property type="entry name" value="P-loop containing nucleoside triphosphate hydrolases"/>
    <property type="match status" value="1"/>
</dbReference>
<evidence type="ECO:0000259" key="3">
    <source>
        <dbReference type="Pfam" id="PF13872"/>
    </source>
</evidence>
<comment type="caution">
    <text evidence="4">The sequence shown here is derived from an EMBL/GenBank/DDBJ whole genome shotgun (WGS) entry which is preliminary data.</text>
</comment>
<organism evidence="4 5">
    <name type="scientific">Sphingobium yanoikuyae</name>
    <name type="common">Sphingomonas yanoikuyae</name>
    <dbReference type="NCBI Taxonomy" id="13690"/>
    <lineage>
        <taxon>Bacteria</taxon>
        <taxon>Pseudomonadati</taxon>
        <taxon>Pseudomonadota</taxon>
        <taxon>Alphaproteobacteria</taxon>
        <taxon>Sphingomonadales</taxon>
        <taxon>Sphingomonadaceae</taxon>
        <taxon>Sphingobium</taxon>
    </lineage>
</organism>
<dbReference type="GO" id="GO:0032259">
    <property type="term" value="P:methylation"/>
    <property type="evidence" value="ECO:0007669"/>
    <property type="project" value="UniProtKB-KW"/>
</dbReference>